<name>A0A1I7UVC1_9PELO</name>
<dbReference type="WBParaSite" id="Csp11.Scaffold630.g19710.t1">
    <property type="protein sequence ID" value="Csp11.Scaffold630.g19710.t1"/>
    <property type="gene ID" value="Csp11.Scaffold630.g19710"/>
</dbReference>
<comment type="similarity">
    <text evidence="1">Belongs to the stanniocalcin family.</text>
</comment>
<dbReference type="GO" id="GO:0005179">
    <property type="term" value="F:hormone activity"/>
    <property type="evidence" value="ECO:0007669"/>
    <property type="project" value="UniProtKB-KW"/>
</dbReference>
<dbReference type="STRING" id="1561998.A0A1I7UVC1"/>
<evidence type="ECO:0000313" key="7">
    <source>
        <dbReference type="WBParaSite" id="Csp11.Scaffold630.g19710.t1"/>
    </source>
</evidence>
<evidence type="ECO:0000256" key="2">
    <source>
        <dbReference type="ARBA" id="ARBA00011748"/>
    </source>
</evidence>
<accession>A0A1I7UVC1</accession>
<evidence type="ECO:0000256" key="3">
    <source>
        <dbReference type="ARBA" id="ARBA00022702"/>
    </source>
</evidence>
<dbReference type="GO" id="GO:0005615">
    <property type="term" value="C:extracellular space"/>
    <property type="evidence" value="ECO:0007669"/>
    <property type="project" value="TreeGrafter"/>
</dbReference>
<evidence type="ECO:0000256" key="1">
    <source>
        <dbReference type="ARBA" id="ARBA00008693"/>
    </source>
</evidence>
<feature type="signal peptide" evidence="5">
    <location>
        <begin position="1"/>
        <end position="21"/>
    </location>
</feature>
<dbReference type="GO" id="GO:0006874">
    <property type="term" value="P:intracellular calcium ion homeostasis"/>
    <property type="evidence" value="ECO:0007669"/>
    <property type="project" value="TreeGrafter"/>
</dbReference>
<keyword evidence="4" id="KW-1015">Disulfide bond</keyword>
<evidence type="ECO:0000256" key="4">
    <source>
        <dbReference type="ARBA" id="ARBA00023157"/>
    </source>
</evidence>
<dbReference type="PANTHER" id="PTHR11245">
    <property type="entry name" value="STANNIOCALCIN"/>
    <property type="match status" value="1"/>
</dbReference>
<evidence type="ECO:0000313" key="6">
    <source>
        <dbReference type="Proteomes" id="UP000095282"/>
    </source>
</evidence>
<organism evidence="6 7">
    <name type="scientific">Caenorhabditis tropicalis</name>
    <dbReference type="NCBI Taxonomy" id="1561998"/>
    <lineage>
        <taxon>Eukaryota</taxon>
        <taxon>Metazoa</taxon>
        <taxon>Ecdysozoa</taxon>
        <taxon>Nematoda</taxon>
        <taxon>Chromadorea</taxon>
        <taxon>Rhabditida</taxon>
        <taxon>Rhabditina</taxon>
        <taxon>Rhabditomorpha</taxon>
        <taxon>Rhabditoidea</taxon>
        <taxon>Rhabditidae</taxon>
        <taxon>Peloderinae</taxon>
        <taxon>Caenorhabditis</taxon>
    </lineage>
</organism>
<keyword evidence="3" id="KW-0372">Hormone</keyword>
<feature type="chain" id="PRO_5009309425" evidence="5">
    <location>
        <begin position="22"/>
        <end position="153"/>
    </location>
</feature>
<evidence type="ECO:0000256" key="5">
    <source>
        <dbReference type="SAM" id="SignalP"/>
    </source>
</evidence>
<dbReference type="PANTHER" id="PTHR11245:SF6">
    <property type="entry name" value="DUF19 DOMAIN-CONTAINING PROTEIN"/>
    <property type="match status" value="1"/>
</dbReference>
<keyword evidence="6" id="KW-1185">Reference proteome</keyword>
<dbReference type="InterPro" id="IPR004978">
    <property type="entry name" value="Stanniocalcin"/>
</dbReference>
<keyword evidence="5" id="KW-0732">Signal</keyword>
<dbReference type="AlphaFoldDB" id="A0A1I7UVC1"/>
<dbReference type="Proteomes" id="UP000095282">
    <property type="component" value="Unplaced"/>
</dbReference>
<proteinExistence type="inferred from homology"/>
<reference evidence="7" key="1">
    <citation type="submission" date="2016-11" db="UniProtKB">
        <authorList>
            <consortium name="WormBaseParasite"/>
        </authorList>
    </citation>
    <scope>IDENTIFICATION</scope>
</reference>
<sequence>MARTIFILAFLVTPLISSLLAESLCQEYREVEKKFGCGQDGYPLGYGLPNCLRFTNDSNLRDFSAKGREFFECSVGCLVSTISRISEHATSCQQLREEAVDSHNQCYLRCGFCEVCKTDKVALFKTSGMTLTFERIKQLIAIVRNCGPFRCFL</sequence>
<dbReference type="eggNOG" id="KOG3276">
    <property type="taxonomic scope" value="Eukaryota"/>
</dbReference>
<comment type="subunit">
    <text evidence="2">Homodimer; disulfide-linked.</text>
</comment>
<protein>
    <submittedName>
        <fullName evidence="7">DUF19 domain-containing protein</fullName>
    </submittedName>
</protein>